<proteinExistence type="predicted"/>
<organism evidence="2 3">
    <name type="scientific">Kitasatospora gansuensis</name>
    <dbReference type="NCBI Taxonomy" id="258050"/>
    <lineage>
        <taxon>Bacteria</taxon>
        <taxon>Bacillati</taxon>
        <taxon>Actinomycetota</taxon>
        <taxon>Actinomycetes</taxon>
        <taxon>Kitasatosporales</taxon>
        <taxon>Streptomycetaceae</taxon>
        <taxon>Kitasatospora</taxon>
    </lineage>
</organism>
<gene>
    <name evidence="2" type="ORF">F4556_006925</name>
</gene>
<feature type="region of interest" description="Disordered" evidence="1">
    <location>
        <begin position="324"/>
        <end position="348"/>
    </location>
</feature>
<accession>A0A7W7WLS6</accession>
<keyword evidence="3" id="KW-1185">Reference proteome</keyword>
<evidence type="ECO:0000313" key="3">
    <source>
        <dbReference type="Proteomes" id="UP000573327"/>
    </source>
</evidence>
<dbReference type="AlphaFoldDB" id="A0A7W7WLS6"/>
<evidence type="ECO:0000256" key="1">
    <source>
        <dbReference type="SAM" id="MobiDB-lite"/>
    </source>
</evidence>
<dbReference type="Proteomes" id="UP000573327">
    <property type="component" value="Unassembled WGS sequence"/>
</dbReference>
<dbReference type="Gene3D" id="1.25.40.10">
    <property type="entry name" value="Tetratricopeptide repeat domain"/>
    <property type="match status" value="2"/>
</dbReference>
<comment type="caution">
    <text evidence="2">The sequence shown here is derived from an EMBL/GenBank/DDBJ whole genome shotgun (WGS) entry which is preliminary data.</text>
</comment>
<dbReference type="SUPFAM" id="SSF48452">
    <property type="entry name" value="TPR-like"/>
    <property type="match status" value="2"/>
</dbReference>
<protein>
    <submittedName>
        <fullName evidence="2">Tetratricopeptide (TPR) repeat protein</fullName>
    </submittedName>
</protein>
<sequence>MADCHDALRLAPLYAYPRFTLAGLYRELAQYELSEQHLRRLIELLQAGVERDRARRELAATYRRQAESKEGAERLRLLDTALSELVTITRDPWPHRAFDAEVQEEMAEILHLMGRTSDAIVALRAGIGAVGRQPGDARRRGRLAELLAEREGPEVVLRELEDARTACAHELAQSANTDAEQILREQSVMLATRLVLFLADHGIALHEAQLLADGTLDSARQTRLSLSRLAECEDACGWVAYREGKFGEAIHHFEAALDYSGGDALEWAHLALGLEAKSAANGTRNARRTKLEDLNRARDVWQQLLERFPDSTWAARAEEHLGRIPERPHAPMPLVTNHTGAPVHGGIP</sequence>
<reference evidence="2 3" key="1">
    <citation type="submission" date="2020-08" db="EMBL/GenBank/DDBJ databases">
        <title>Sequencing the genomes of 1000 actinobacteria strains.</title>
        <authorList>
            <person name="Klenk H.-P."/>
        </authorList>
    </citation>
    <scope>NUCLEOTIDE SEQUENCE [LARGE SCALE GENOMIC DNA]</scope>
    <source>
        <strain evidence="2 3">DSM 44786</strain>
    </source>
</reference>
<evidence type="ECO:0000313" key="2">
    <source>
        <dbReference type="EMBL" id="MBB4951390.1"/>
    </source>
</evidence>
<dbReference type="EMBL" id="JACHJR010000001">
    <property type="protein sequence ID" value="MBB4951390.1"/>
    <property type="molecule type" value="Genomic_DNA"/>
</dbReference>
<dbReference type="InterPro" id="IPR011990">
    <property type="entry name" value="TPR-like_helical_dom_sf"/>
</dbReference>
<name>A0A7W7WLS6_9ACTN</name>